<proteinExistence type="predicted"/>
<evidence type="ECO:0000256" key="2">
    <source>
        <dbReference type="SAM" id="MobiDB-lite"/>
    </source>
</evidence>
<dbReference type="EMBL" id="SGPL01001351">
    <property type="protein sequence ID" value="THH03426.1"/>
    <property type="molecule type" value="Genomic_DNA"/>
</dbReference>
<protein>
    <submittedName>
        <fullName evidence="5">Uncharacterized protein</fullName>
    </submittedName>
</protein>
<dbReference type="InterPro" id="IPR050648">
    <property type="entry name" value="F-box_LRR-repeat"/>
</dbReference>
<dbReference type="InterPro" id="IPR006553">
    <property type="entry name" value="Leu-rich_rpt_Cys-con_subtyp"/>
</dbReference>
<dbReference type="PANTHER" id="PTHR13382:SF67">
    <property type="entry name" value="SCF E3 UBIQUITIN LIGASE COMPLEX F-BOX PROTEIN POF2"/>
    <property type="match status" value="1"/>
</dbReference>
<dbReference type="SUPFAM" id="SSF52047">
    <property type="entry name" value="RNI-like"/>
    <property type="match status" value="2"/>
</dbReference>
<dbReference type="OrthoDB" id="10257471at2759"/>
<dbReference type="PANTHER" id="PTHR13382">
    <property type="entry name" value="MITOCHONDRIAL ATP SYNTHASE COUPLING FACTOR B"/>
    <property type="match status" value="1"/>
</dbReference>
<keyword evidence="1" id="KW-0833">Ubl conjugation pathway</keyword>
<dbReference type="Gene3D" id="3.80.10.10">
    <property type="entry name" value="Ribonuclease Inhibitor"/>
    <property type="match status" value="3"/>
</dbReference>
<evidence type="ECO:0000259" key="4">
    <source>
        <dbReference type="Pfam" id="PF25372"/>
    </source>
</evidence>
<keyword evidence="6" id="KW-1185">Reference proteome</keyword>
<feature type="domain" description="F-box" evidence="3">
    <location>
        <begin position="115"/>
        <end position="158"/>
    </location>
</feature>
<feature type="domain" description="F-box/LRR-repeat protein 15-like leucin rich repeat" evidence="4">
    <location>
        <begin position="203"/>
        <end position="342"/>
    </location>
</feature>
<reference evidence="5 6" key="1">
    <citation type="submission" date="2019-02" db="EMBL/GenBank/DDBJ databases">
        <title>Genome sequencing of the rare red list fungi Bondarzewia mesenterica.</title>
        <authorList>
            <person name="Buettner E."/>
            <person name="Kellner H."/>
        </authorList>
    </citation>
    <scope>NUCLEOTIDE SEQUENCE [LARGE SCALE GENOMIC DNA]</scope>
    <source>
        <strain evidence="5 6">DSM 108281</strain>
    </source>
</reference>
<evidence type="ECO:0000313" key="6">
    <source>
        <dbReference type="Proteomes" id="UP000310158"/>
    </source>
</evidence>
<dbReference type="SMART" id="SM00367">
    <property type="entry name" value="LRR_CC"/>
    <property type="match status" value="10"/>
</dbReference>
<evidence type="ECO:0000256" key="1">
    <source>
        <dbReference type="ARBA" id="ARBA00022786"/>
    </source>
</evidence>
<dbReference type="AlphaFoldDB" id="A0A4S4KX43"/>
<feature type="compositionally biased region" description="Low complexity" evidence="2">
    <location>
        <begin position="654"/>
        <end position="668"/>
    </location>
</feature>
<feature type="compositionally biased region" description="Low complexity" evidence="2">
    <location>
        <begin position="683"/>
        <end position="695"/>
    </location>
</feature>
<dbReference type="InterPro" id="IPR032675">
    <property type="entry name" value="LRR_dom_sf"/>
</dbReference>
<accession>A0A4S4KX43</accession>
<dbReference type="InterPro" id="IPR057207">
    <property type="entry name" value="FBXL15_LRR"/>
</dbReference>
<dbReference type="InterPro" id="IPR001810">
    <property type="entry name" value="F-box_dom"/>
</dbReference>
<organism evidence="5 6">
    <name type="scientific">Bondarzewia mesenterica</name>
    <dbReference type="NCBI Taxonomy" id="1095465"/>
    <lineage>
        <taxon>Eukaryota</taxon>
        <taxon>Fungi</taxon>
        <taxon>Dikarya</taxon>
        <taxon>Basidiomycota</taxon>
        <taxon>Agaricomycotina</taxon>
        <taxon>Agaricomycetes</taxon>
        <taxon>Russulales</taxon>
        <taxon>Bondarzewiaceae</taxon>
        <taxon>Bondarzewia</taxon>
    </lineage>
</organism>
<dbReference type="Pfam" id="PF25372">
    <property type="entry name" value="DUF7885"/>
    <property type="match status" value="1"/>
</dbReference>
<dbReference type="Proteomes" id="UP000310158">
    <property type="component" value="Unassembled WGS sequence"/>
</dbReference>
<evidence type="ECO:0000313" key="5">
    <source>
        <dbReference type="EMBL" id="THH03426.1"/>
    </source>
</evidence>
<dbReference type="SUPFAM" id="SSF81383">
    <property type="entry name" value="F-box domain"/>
    <property type="match status" value="1"/>
</dbReference>
<gene>
    <name evidence="5" type="ORF">EW146_g10447</name>
</gene>
<comment type="caution">
    <text evidence="5">The sequence shown here is derived from an EMBL/GenBank/DDBJ whole genome shotgun (WGS) entry which is preliminary data.</text>
</comment>
<dbReference type="CDD" id="cd09917">
    <property type="entry name" value="F-box_SF"/>
    <property type="match status" value="1"/>
</dbReference>
<name>A0A4S4KX43_9AGAM</name>
<evidence type="ECO:0000259" key="3">
    <source>
        <dbReference type="Pfam" id="PF12937"/>
    </source>
</evidence>
<sequence>ERKLRRPSGIMEDGKTMKTVQVRVFDERGEVFSRPGRALPPSLFCNWFVLVPAIMLYRNRSQSTTSLSDNDDDDINHSTFFAPADAVVSSPAQWHSRLHNLSSASRTHTPSPASLLPPEILIHILKHLHSLADLRNTLMVSRAWCECSVELLWHKPSIPDYPTVIKIMQVLARDDQTFTYSQFIRRLNFLSVGPDLADNVFARLAQCTRLERITLVNCTALSDHAIARTVPSFKNLVAIDLSSVSAVTENTVLALAKNCRKLQGINLFGCQRVTSFGILALAENCPLLRRVKLSGVDQVTDDPVSALATQCPLLLEIDLNGCKRVTDLAVRDIWMHSNHMREMRLSQCVKLTDAAFPAPPVPFKLPPSSERPLNPFPQSSALNLPQELPPLRLNRLFEHLRMLDLTNCSQITDDAIDGIVACAPKIRNLVLAKCTNLTDRAVESICRLGKHLHYLHLGHASEITDRSVTQLARSCARLRYIDLANCNQLTDMSVFELSNLQKLRRIGLVRVNNLTDQAIFALGDRHATLERVHLSYCDQISVMSIHFLLQRLHHLNHLSLTGIPSFRRPELQQFCREPPSDFNSTQQQAFCVFSGEGVNELRKYLLGLFNSITEMKMEYEDEDDDSYTGGLDDVEMETDEVDEEHPFAFPPQSRPAQPASQPQASTSRLPDATRVSSPPLWDPRASSSSAAGPSVPAARVSSRWPLFSRPIFGSPPPSSPEPSDGSAAGFFRTYNDAAQAALRSGALTPDLVFAELGHGRGANGAGPSLAHAISQTAANSNGHGFRSADAELRRWRTRGRDVANGAPSCDDEVWVCVPVCADERECGEWRIGG</sequence>
<dbReference type="InterPro" id="IPR036047">
    <property type="entry name" value="F-box-like_dom_sf"/>
</dbReference>
<feature type="region of interest" description="Disordered" evidence="2">
    <location>
        <begin position="637"/>
        <end position="695"/>
    </location>
</feature>
<dbReference type="GO" id="GO:0005737">
    <property type="term" value="C:cytoplasm"/>
    <property type="evidence" value="ECO:0007669"/>
    <property type="project" value="TreeGrafter"/>
</dbReference>
<dbReference type="Pfam" id="PF12937">
    <property type="entry name" value="F-box-like"/>
    <property type="match status" value="1"/>
</dbReference>
<feature type="non-terminal residue" evidence="5">
    <location>
        <position position="1"/>
    </location>
</feature>